<keyword evidence="4" id="KW-0238">DNA-binding</keyword>
<protein>
    <recommendedName>
        <fullName evidence="10">CTF/NF-I domain-containing protein</fullName>
    </recommendedName>
</protein>
<dbReference type="EMBL" id="JARBDR010000813">
    <property type="protein sequence ID" value="KAJ8306282.1"/>
    <property type="molecule type" value="Genomic_DNA"/>
</dbReference>
<keyword evidence="8" id="KW-0175">Coiled coil</keyword>
<feature type="compositionally biased region" description="Acidic residues" evidence="9">
    <location>
        <begin position="303"/>
        <end position="315"/>
    </location>
</feature>
<feature type="region of interest" description="Disordered" evidence="9">
    <location>
        <begin position="396"/>
        <end position="457"/>
    </location>
</feature>
<reference evidence="11 12" key="1">
    <citation type="submission" date="2022-12" db="EMBL/GenBank/DDBJ databases">
        <title>Chromosome-level genome of Tegillarca granosa.</title>
        <authorList>
            <person name="Kim J."/>
        </authorList>
    </citation>
    <scope>NUCLEOTIDE SEQUENCE [LARGE SCALE GENOMIC DNA]</scope>
    <source>
        <strain evidence="11">Teg-2019</strain>
        <tissue evidence="11">Adductor muscle</tissue>
    </source>
</reference>
<sequence length="716" mass="77908">MTMDEFHPFIEALLPHVKAFSYTWFNLQAAKRKYYKKHEKRMSMDEERRVKEELQNEKPEIKQKWASRLLAKLRKDINQECREDFVLSVTNKRPPVCVLSNPDQKGKMRRIDCLRQADKVWRLDLVMVILFKAIPLESTDGERLEKAPECLQPLLCVNPHHISVSVRELDLYLANFIHSYVPDPRAEYIDLQMNEQDVKVPGNIHSGVSGNDSIMATGVFSARELLRVTRPSIMMPQNGTHHMLPQAKQIDSPNYYHHYSPQEQQPMPGAMHPGIPNGQPALSPSGNPHKRLKRSTISSISSAEDDVESVGDENESMSSYYGKSPANLSASGNLSSSGNLSGSSSSGWQGDHMDPGLNHSPVMHSPHIIHANKPKVDANQARGFTPVTSTANMSQHASQHTRAHVPTPPRPMSTHTPGMQPAGTPHPQPQPTPPLGTGLQQQPMAMTSGPGHHPGTSMKYQENPGGDTFSDFVSLVCQEAQNSQGQLPHFFSPGMLPPPPPPPPNLARPVAILRTSDGQTVISSGSGMTATSSSTSNTNQGVSSSPGTPPVNRAIMSSPFSVLTRPEHAFAHIHPQGHQVFTYPSISPVNAISGVISPTTLSLIASPVATPRTTPRTTPIPRWTTPFIPLDEGMDYNMLANIMHGVNNDEALLNEERFFQVNHETMESSGNNVDGGHGPSGSTGGHSHSGHGPSAPPTPSGGSGSGHKPQTQSQPT</sequence>
<dbReference type="Proteomes" id="UP001217089">
    <property type="component" value="Unassembled WGS sequence"/>
</dbReference>
<evidence type="ECO:0000256" key="4">
    <source>
        <dbReference type="ARBA" id="ARBA00023125"/>
    </source>
</evidence>
<dbReference type="InterPro" id="IPR019548">
    <property type="entry name" value="CTF/NFI_DNA-bd_N"/>
</dbReference>
<comment type="subcellular location">
    <subcellularLocation>
        <location evidence="1">Nucleus</location>
    </subcellularLocation>
</comment>
<dbReference type="PROSITE" id="PS51080">
    <property type="entry name" value="CTF_NFI_2"/>
    <property type="match status" value="1"/>
</dbReference>
<feature type="region of interest" description="Disordered" evidence="9">
    <location>
        <begin position="252"/>
        <end position="365"/>
    </location>
</feature>
<dbReference type="Pfam" id="PF10524">
    <property type="entry name" value="NfI_DNAbd_pre-N"/>
    <property type="match status" value="1"/>
</dbReference>
<dbReference type="InterPro" id="IPR000647">
    <property type="entry name" value="CTF/NFI"/>
</dbReference>
<evidence type="ECO:0000256" key="9">
    <source>
        <dbReference type="SAM" id="MobiDB-lite"/>
    </source>
</evidence>
<keyword evidence="12" id="KW-1185">Reference proteome</keyword>
<keyword evidence="3" id="KW-0805">Transcription regulation</keyword>
<feature type="compositionally biased region" description="Low complexity" evidence="9">
    <location>
        <begin position="523"/>
        <end position="545"/>
    </location>
</feature>
<feature type="domain" description="CTF/NF-I" evidence="10">
    <location>
        <begin position="1"/>
        <end position="188"/>
    </location>
</feature>
<feature type="compositionally biased region" description="Gly residues" evidence="9">
    <location>
        <begin position="673"/>
        <end position="684"/>
    </location>
</feature>
<feature type="coiled-coil region" evidence="8">
    <location>
        <begin position="37"/>
        <end position="64"/>
    </location>
</feature>
<feature type="region of interest" description="Disordered" evidence="9">
    <location>
        <begin position="522"/>
        <end position="553"/>
    </location>
</feature>
<dbReference type="Pfam" id="PF03165">
    <property type="entry name" value="MH1"/>
    <property type="match status" value="1"/>
</dbReference>
<keyword evidence="2" id="KW-0235">DNA replication</keyword>
<evidence type="ECO:0000259" key="10">
    <source>
        <dbReference type="PROSITE" id="PS51080"/>
    </source>
</evidence>
<keyword evidence="6" id="KW-0804">Transcription</keyword>
<keyword evidence="7" id="KW-0539">Nucleus</keyword>
<evidence type="ECO:0000313" key="11">
    <source>
        <dbReference type="EMBL" id="KAJ8306282.1"/>
    </source>
</evidence>
<dbReference type="InterPro" id="IPR020604">
    <property type="entry name" value="CTF/NFI_DNA-bd-dom"/>
</dbReference>
<feature type="compositionally biased region" description="Pro residues" evidence="9">
    <location>
        <begin position="424"/>
        <end position="434"/>
    </location>
</feature>
<name>A0ABQ9ERU3_TEGGR</name>
<evidence type="ECO:0000256" key="2">
    <source>
        <dbReference type="ARBA" id="ARBA00022705"/>
    </source>
</evidence>
<organism evidence="11 12">
    <name type="scientific">Tegillarca granosa</name>
    <name type="common">Malaysian cockle</name>
    <name type="synonym">Anadara granosa</name>
    <dbReference type="NCBI Taxonomy" id="220873"/>
    <lineage>
        <taxon>Eukaryota</taxon>
        <taxon>Metazoa</taxon>
        <taxon>Spiralia</taxon>
        <taxon>Lophotrochozoa</taxon>
        <taxon>Mollusca</taxon>
        <taxon>Bivalvia</taxon>
        <taxon>Autobranchia</taxon>
        <taxon>Pteriomorphia</taxon>
        <taxon>Arcoida</taxon>
        <taxon>Arcoidea</taxon>
        <taxon>Arcidae</taxon>
        <taxon>Tegillarca</taxon>
    </lineage>
</organism>
<evidence type="ECO:0000256" key="7">
    <source>
        <dbReference type="ARBA" id="ARBA00023242"/>
    </source>
</evidence>
<evidence type="ECO:0000313" key="12">
    <source>
        <dbReference type="Proteomes" id="UP001217089"/>
    </source>
</evidence>
<evidence type="ECO:0000256" key="5">
    <source>
        <dbReference type="ARBA" id="ARBA00023159"/>
    </source>
</evidence>
<comment type="caution">
    <text evidence="11">The sequence shown here is derived from an EMBL/GenBank/DDBJ whole genome shotgun (WGS) entry which is preliminary data.</text>
</comment>
<proteinExistence type="predicted"/>
<dbReference type="InterPro" id="IPR003619">
    <property type="entry name" value="MAD_homology1_Dwarfin-type"/>
</dbReference>
<gene>
    <name evidence="11" type="ORF">KUTeg_016827</name>
</gene>
<evidence type="ECO:0000256" key="3">
    <source>
        <dbReference type="ARBA" id="ARBA00023015"/>
    </source>
</evidence>
<dbReference type="PANTHER" id="PTHR11492">
    <property type="entry name" value="NUCLEAR FACTOR I"/>
    <property type="match status" value="1"/>
</dbReference>
<dbReference type="PANTHER" id="PTHR11492:SF8">
    <property type="entry name" value="NUCLEAR FACTOR I, ISOFORM B"/>
    <property type="match status" value="1"/>
</dbReference>
<evidence type="ECO:0000256" key="6">
    <source>
        <dbReference type="ARBA" id="ARBA00023163"/>
    </source>
</evidence>
<evidence type="ECO:0000256" key="8">
    <source>
        <dbReference type="SAM" id="Coils"/>
    </source>
</evidence>
<feature type="region of interest" description="Disordered" evidence="9">
    <location>
        <begin position="666"/>
        <end position="716"/>
    </location>
</feature>
<keyword evidence="5" id="KW-0010">Activator</keyword>
<accession>A0ABQ9ERU3</accession>
<feature type="compositionally biased region" description="Low complexity" evidence="9">
    <location>
        <begin position="326"/>
        <end position="347"/>
    </location>
</feature>
<evidence type="ECO:0000256" key="1">
    <source>
        <dbReference type="ARBA" id="ARBA00004123"/>
    </source>
</evidence>
<dbReference type="SMART" id="SM00523">
    <property type="entry name" value="DWA"/>
    <property type="match status" value="1"/>
</dbReference>